<comment type="subunit">
    <text evidence="8">Forms a stable energy-coupling factor (ECF) transporter complex composed of 2 membrane-embedded substrate-binding proteins (S component), 2 ATP-binding proteins (A component) and 2 transmembrane proteins (T component).</text>
</comment>
<dbReference type="STRING" id="872970.SAMN04488134_11256"/>
<evidence type="ECO:0000259" key="9">
    <source>
        <dbReference type="PROSITE" id="PS50893"/>
    </source>
</evidence>
<dbReference type="InterPro" id="IPR015856">
    <property type="entry name" value="ABC_transpr_CbiO/EcfA_su"/>
</dbReference>
<organism evidence="10 11">
    <name type="scientific">Amphibacillus marinus</name>
    <dbReference type="NCBI Taxonomy" id="872970"/>
    <lineage>
        <taxon>Bacteria</taxon>
        <taxon>Bacillati</taxon>
        <taxon>Bacillota</taxon>
        <taxon>Bacilli</taxon>
        <taxon>Bacillales</taxon>
        <taxon>Bacillaceae</taxon>
        <taxon>Amphibacillus</taxon>
    </lineage>
</organism>
<evidence type="ECO:0000313" key="10">
    <source>
        <dbReference type="EMBL" id="SEO75467.1"/>
    </source>
</evidence>
<dbReference type="EC" id="7.-.-.-" evidence="8"/>
<comment type="function">
    <text evidence="8">ATP-binding (A) component of a common energy-coupling factor (ECF) ABC-transporter complex.</text>
</comment>
<evidence type="ECO:0000256" key="7">
    <source>
        <dbReference type="ARBA" id="ARBA00023136"/>
    </source>
</evidence>
<keyword evidence="4 8" id="KW-0547">Nucleotide-binding</keyword>
<dbReference type="SUPFAM" id="SSF52540">
    <property type="entry name" value="P-loop containing nucleoside triphosphate hydrolases"/>
    <property type="match status" value="1"/>
</dbReference>
<sequence length="291" mass="32699">MDIQFNEVSYTYQPNSPFSHQALKNLSFSIKSGSYVAIVGHTGSGKSTLIQHLNGLLRPTAGAIKIGGFQHQAGAKTANIKDLRRQVGVVFQYPEHQLFEETIKKDIAFGPRNFGVSDEEIERRIPDVLKAVNLSPDLLERSPFDLSGGQMRRVAIAGVLAMDPKVLVLDEPTAGLDPRGQQEVMDMFLDLHKRKGLTTILVTHSMEDALKYADHVIILDHGEKYMEGKPSEIFVQNEALQKVQLDVPEVIQFIQDFNELFKQNLSYQGQTEQELAEEINKLLRKEEPTDE</sequence>
<accession>A0A1H8SA87</accession>
<dbReference type="GO" id="GO:0043190">
    <property type="term" value="C:ATP-binding cassette (ABC) transporter complex"/>
    <property type="evidence" value="ECO:0007669"/>
    <property type="project" value="TreeGrafter"/>
</dbReference>
<reference evidence="10 11" key="1">
    <citation type="submission" date="2016-10" db="EMBL/GenBank/DDBJ databases">
        <authorList>
            <person name="de Groot N.N."/>
        </authorList>
    </citation>
    <scope>NUCLEOTIDE SEQUENCE [LARGE SCALE GENOMIC DNA]</scope>
    <source>
        <strain evidence="10 11">CGMCC 1.10434</strain>
    </source>
</reference>
<dbReference type="InterPro" id="IPR027417">
    <property type="entry name" value="P-loop_NTPase"/>
</dbReference>
<dbReference type="PROSITE" id="PS00211">
    <property type="entry name" value="ABC_TRANSPORTER_1"/>
    <property type="match status" value="1"/>
</dbReference>
<feature type="domain" description="ABC transporter" evidence="9">
    <location>
        <begin position="3"/>
        <end position="246"/>
    </location>
</feature>
<dbReference type="NCBIfam" id="NF010155">
    <property type="entry name" value="PRK13634.1"/>
    <property type="match status" value="1"/>
</dbReference>
<dbReference type="GO" id="GO:0042626">
    <property type="term" value="F:ATPase-coupled transmembrane transporter activity"/>
    <property type="evidence" value="ECO:0007669"/>
    <property type="project" value="TreeGrafter"/>
</dbReference>
<dbReference type="GO" id="GO:0016887">
    <property type="term" value="F:ATP hydrolysis activity"/>
    <property type="evidence" value="ECO:0007669"/>
    <property type="project" value="InterPro"/>
</dbReference>
<dbReference type="OrthoDB" id="9784332at2"/>
<dbReference type="NCBIfam" id="TIGR04521">
    <property type="entry name" value="ECF_ATPase_2"/>
    <property type="match status" value="1"/>
</dbReference>
<dbReference type="InterPro" id="IPR050095">
    <property type="entry name" value="ECF_ABC_transporter_ATP-bd"/>
</dbReference>
<gene>
    <name evidence="10" type="ORF">SAMN04488134_11256</name>
</gene>
<evidence type="ECO:0000256" key="4">
    <source>
        <dbReference type="ARBA" id="ARBA00022741"/>
    </source>
</evidence>
<dbReference type="PROSITE" id="PS50893">
    <property type="entry name" value="ABC_TRANSPORTER_2"/>
    <property type="match status" value="1"/>
</dbReference>
<comment type="similarity">
    <text evidence="8">Belongs to the ABC transporter superfamily. Energy-coupling factor EcfA family.</text>
</comment>
<evidence type="ECO:0000256" key="8">
    <source>
        <dbReference type="RuleBase" id="RU365104"/>
    </source>
</evidence>
<keyword evidence="6" id="KW-1278">Translocase</keyword>
<dbReference type="CDD" id="cd03225">
    <property type="entry name" value="ABC_cobalt_CbiO_domain1"/>
    <property type="match status" value="1"/>
</dbReference>
<dbReference type="RefSeq" id="WP_091499703.1">
    <property type="nucleotide sequence ID" value="NZ_FODJ01000012.1"/>
</dbReference>
<dbReference type="PANTHER" id="PTHR43553:SF27">
    <property type="entry name" value="ENERGY-COUPLING FACTOR TRANSPORTER ATP-BINDING PROTEIN ECFA2"/>
    <property type="match status" value="1"/>
</dbReference>
<keyword evidence="11" id="KW-1185">Reference proteome</keyword>
<dbReference type="AlphaFoldDB" id="A0A1H8SA87"/>
<evidence type="ECO:0000256" key="5">
    <source>
        <dbReference type="ARBA" id="ARBA00022840"/>
    </source>
</evidence>
<dbReference type="Gene3D" id="3.40.50.300">
    <property type="entry name" value="P-loop containing nucleotide triphosphate hydrolases"/>
    <property type="match status" value="1"/>
</dbReference>
<dbReference type="Proteomes" id="UP000199300">
    <property type="component" value="Unassembled WGS sequence"/>
</dbReference>
<keyword evidence="2 8" id="KW-0813">Transport</keyword>
<dbReference type="SMART" id="SM00382">
    <property type="entry name" value="AAA"/>
    <property type="match status" value="1"/>
</dbReference>
<protein>
    <recommendedName>
        <fullName evidence="8">Energy-coupling factor transporter ATP-binding protein EcfA2</fullName>
        <ecNumber evidence="8">7.-.-.-</ecNumber>
    </recommendedName>
</protein>
<dbReference type="GO" id="GO:0015087">
    <property type="term" value="F:cobalt ion transmembrane transporter activity"/>
    <property type="evidence" value="ECO:0007669"/>
    <property type="project" value="UniProtKB-ARBA"/>
</dbReference>
<dbReference type="PANTHER" id="PTHR43553">
    <property type="entry name" value="HEAVY METAL TRANSPORTER"/>
    <property type="match status" value="1"/>
</dbReference>
<dbReference type="Pfam" id="PF00005">
    <property type="entry name" value="ABC_tran"/>
    <property type="match status" value="1"/>
</dbReference>
<evidence type="ECO:0000256" key="2">
    <source>
        <dbReference type="ARBA" id="ARBA00022448"/>
    </source>
</evidence>
<dbReference type="GO" id="GO:0005524">
    <property type="term" value="F:ATP binding"/>
    <property type="evidence" value="ECO:0007669"/>
    <property type="project" value="UniProtKB-UniRule"/>
</dbReference>
<dbReference type="InterPro" id="IPR003439">
    <property type="entry name" value="ABC_transporter-like_ATP-bd"/>
</dbReference>
<dbReference type="InterPro" id="IPR030946">
    <property type="entry name" value="EcfA2"/>
</dbReference>
<keyword evidence="3 8" id="KW-1003">Cell membrane</keyword>
<keyword evidence="7 8" id="KW-0472">Membrane</keyword>
<evidence type="ECO:0000256" key="3">
    <source>
        <dbReference type="ARBA" id="ARBA00022475"/>
    </source>
</evidence>
<dbReference type="EMBL" id="FODJ01000012">
    <property type="protein sequence ID" value="SEO75467.1"/>
    <property type="molecule type" value="Genomic_DNA"/>
</dbReference>
<evidence type="ECO:0000256" key="6">
    <source>
        <dbReference type="ARBA" id="ARBA00022967"/>
    </source>
</evidence>
<evidence type="ECO:0000256" key="1">
    <source>
        <dbReference type="ARBA" id="ARBA00004202"/>
    </source>
</evidence>
<proteinExistence type="inferred from homology"/>
<comment type="subcellular location">
    <subcellularLocation>
        <location evidence="1 8">Cell membrane</location>
        <topology evidence="1 8">Peripheral membrane protein</topology>
    </subcellularLocation>
</comment>
<dbReference type="InterPro" id="IPR003593">
    <property type="entry name" value="AAA+_ATPase"/>
</dbReference>
<evidence type="ECO:0000313" key="11">
    <source>
        <dbReference type="Proteomes" id="UP000199300"/>
    </source>
</evidence>
<dbReference type="FunFam" id="3.40.50.300:FF:000224">
    <property type="entry name" value="Energy-coupling factor transporter ATP-binding protein EcfA"/>
    <property type="match status" value="1"/>
</dbReference>
<keyword evidence="5 8" id="KW-0067">ATP-binding</keyword>
<dbReference type="InterPro" id="IPR017871">
    <property type="entry name" value="ABC_transporter-like_CS"/>
</dbReference>
<name>A0A1H8SA87_9BACI</name>